<dbReference type="Gene3D" id="3.40.50.200">
    <property type="entry name" value="Peptidase S8/S53 domain"/>
    <property type="match status" value="1"/>
</dbReference>
<feature type="domain" description="Peptidase S8/S53" evidence="6">
    <location>
        <begin position="286"/>
        <end position="621"/>
    </location>
</feature>
<dbReference type="PANTHER" id="PTHR43806">
    <property type="entry name" value="PEPTIDASE S8"/>
    <property type="match status" value="1"/>
</dbReference>
<evidence type="ECO:0000256" key="4">
    <source>
        <dbReference type="ARBA" id="ARBA00022825"/>
    </source>
</evidence>
<proteinExistence type="inferred from homology"/>
<dbReference type="InterPro" id="IPR050131">
    <property type="entry name" value="Peptidase_S8_subtilisin-like"/>
</dbReference>
<dbReference type="InterPro" id="IPR034074">
    <property type="entry name" value="Y4bN_pept_dom"/>
</dbReference>
<keyword evidence="2" id="KW-0645">Protease</keyword>
<dbReference type="InterPro" id="IPR036852">
    <property type="entry name" value="Peptidase_S8/S53_dom_sf"/>
</dbReference>
<dbReference type="GO" id="GO:0004252">
    <property type="term" value="F:serine-type endopeptidase activity"/>
    <property type="evidence" value="ECO:0007669"/>
    <property type="project" value="InterPro"/>
</dbReference>
<dbReference type="CDD" id="cd04847">
    <property type="entry name" value="Peptidases_S8_Subtilisin_like_2"/>
    <property type="match status" value="1"/>
</dbReference>
<keyword evidence="4" id="KW-0720">Serine protease</keyword>
<reference evidence="7 8" key="1">
    <citation type="submission" date="2020-04" db="EMBL/GenBank/DDBJ databases">
        <authorList>
            <person name="De Canck E."/>
        </authorList>
    </citation>
    <scope>NUCLEOTIDE SEQUENCE [LARGE SCALE GENOMIC DNA]</scope>
    <source>
        <strain evidence="7 8">LMG 28138</strain>
    </source>
</reference>
<evidence type="ECO:0000259" key="6">
    <source>
        <dbReference type="Pfam" id="PF00082"/>
    </source>
</evidence>
<feature type="compositionally biased region" description="Polar residues" evidence="5">
    <location>
        <begin position="16"/>
        <end position="32"/>
    </location>
</feature>
<evidence type="ECO:0000256" key="2">
    <source>
        <dbReference type="ARBA" id="ARBA00022670"/>
    </source>
</evidence>
<dbReference type="PANTHER" id="PTHR43806:SF11">
    <property type="entry name" value="CEREVISIN-RELATED"/>
    <property type="match status" value="1"/>
</dbReference>
<feature type="region of interest" description="Disordered" evidence="5">
    <location>
        <begin position="1"/>
        <end position="41"/>
    </location>
</feature>
<keyword evidence="3" id="KW-0378">Hydrolase</keyword>
<accession>A0A6S7BS52</accession>
<gene>
    <name evidence="7" type="ORF">LMG28138_04872</name>
</gene>
<evidence type="ECO:0000313" key="8">
    <source>
        <dbReference type="Proteomes" id="UP000494115"/>
    </source>
</evidence>
<evidence type="ECO:0000313" key="7">
    <source>
        <dbReference type="EMBL" id="CAB3800639.1"/>
    </source>
</evidence>
<keyword evidence="8" id="KW-1185">Reference proteome</keyword>
<dbReference type="EMBL" id="CADIKM010000038">
    <property type="protein sequence ID" value="CAB3800639.1"/>
    <property type="molecule type" value="Genomic_DNA"/>
</dbReference>
<evidence type="ECO:0000256" key="5">
    <source>
        <dbReference type="SAM" id="MobiDB-lite"/>
    </source>
</evidence>
<name>A0A6S7BS52_9BURK</name>
<dbReference type="SUPFAM" id="SSF52743">
    <property type="entry name" value="Subtilisin-like"/>
    <property type="match status" value="1"/>
</dbReference>
<dbReference type="Pfam" id="PF00082">
    <property type="entry name" value="Peptidase_S8"/>
    <property type="match status" value="1"/>
</dbReference>
<organism evidence="7 8">
    <name type="scientific">Pararobbsia alpina</name>
    <dbReference type="NCBI Taxonomy" id="621374"/>
    <lineage>
        <taxon>Bacteria</taxon>
        <taxon>Pseudomonadati</taxon>
        <taxon>Pseudomonadota</taxon>
        <taxon>Betaproteobacteria</taxon>
        <taxon>Burkholderiales</taxon>
        <taxon>Burkholderiaceae</taxon>
        <taxon>Pararobbsia</taxon>
    </lineage>
</organism>
<dbReference type="AlphaFoldDB" id="A0A6S7BS52"/>
<dbReference type="Proteomes" id="UP000494115">
    <property type="component" value="Unassembled WGS sequence"/>
</dbReference>
<comment type="similarity">
    <text evidence="1">Belongs to the peptidase S8 family.</text>
</comment>
<evidence type="ECO:0000256" key="3">
    <source>
        <dbReference type="ARBA" id="ARBA00022801"/>
    </source>
</evidence>
<sequence length="830" mass="91083">MPEQPPDRRRHLLLPGTSTSSAFTAHTPNGGSRPTVPDLPRQQHGRALSRQLDDLRPVAAAAVAGQQEQGLESGLGLQIQFVSQPDVELAFQSLADERQKIELLSVRREGVHTYANVFVPDGKLTHFEKYVAEYLAEKTDVNGNPRDHRSLLNTIESIRSAGLRALWTDAAALLPEDSTTPFWWEVWLPVRGQRQAVVEDFKKLATLAECAVGDQQFDFPERTVLLMYGSEHQFSRSVMTLNCVAELRRAKETADFFDEMDAGEQRGWQDDLLQRTRFAPDGDETPRVCLLDSGVNRGHPLLEPLIAGEDMYSVDPTGLTDDTANHGTGMAGLAAYGDLTDAIAADSPVDVEHRLESVRLVAAGGANPGPASFHASLFSDAVARPEIAFPNRTRIFCSAISASDYRDRGRPSSWSAAVDSLAADADGTGQFPRLFVLSAGNTNDVDAWSRYPASLSTNLVHDPGQAWNALTVGACTQKSDTQDRNYEPVAATGGLSPYTTTSAAWESAWPLKPDIVLEGGNIGANGLGPIGMSSLQLLSANNQPLDRLFTTFNATSAASALCARIAAQIWTAYPSLRPETVRALIVHSAEWTEAMRAMYLPAGRVATKHEYANLIRHCGWGEPDLGRALWSASNSLTLVIEDSVHPYKKERGRSPASRDMKLHALPWPRDELEALQAARVQMRVTLSYFVEPNPSARGAASKFYYPSHRLRFDVQRPLDASTADFVARVNAAALREDEGDPANPRDPDWYLGERQRHRGSLHQDVWEGTAADLASRGFIAVYPAAGWWRTRPALERYDLPARYSLVVSIRTAQTEIDLYNAIAQQVAIVT</sequence>
<evidence type="ECO:0000256" key="1">
    <source>
        <dbReference type="ARBA" id="ARBA00011073"/>
    </source>
</evidence>
<dbReference type="InterPro" id="IPR000209">
    <property type="entry name" value="Peptidase_S8/S53_dom"/>
</dbReference>
<dbReference type="GO" id="GO:0006508">
    <property type="term" value="P:proteolysis"/>
    <property type="evidence" value="ECO:0007669"/>
    <property type="project" value="UniProtKB-KW"/>
</dbReference>
<protein>
    <recommendedName>
        <fullName evidence="6">Peptidase S8/S53 domain-containing protein</fullName>
    </recommendedName>
</protein>